<dbReference type="EMBL" id="BGPR01016887">
    <property type="protein sequence ID" value="GBN74443.1"/>
    <property type="molecule type" value="Genomic_DNA"/>
</dbReference>
<reference evidence="1 2" key="1">
    <citation type="journal article" date="2019" name="Sci. Rep.">
        <title>Orb-weaving spider Araneus ventricosus genome elucidates the spidroin gene catalogue.</title>
        <authorList>
            <person name="Kono N."/>
            <person name="Nakamura H."/>
            <person name="Ohtoshi R."/>
            <person name="Moran D.A.P."/>
            <person name="Shinohara A."/>
            <person name="Yoshida Y."/>
            <person name="Fujiwara M."/>
            <person name="Mori M."/>
            <person name="Tomita M."/>
            <person name="Arakawa K."/>
        </authorList>
    </citation>
    <scope>NUCLEOTIDE SEQUENCE [LARGE SCALE GENOMIC DNA]</scope>
</reference>
<protein>
    <submittedName>
        <fullName evidence="1">Uncharacterized protein</fullName>
    </submittedName>
</protein>
<organism evidence="1 2">
    <name type="scientific">Araneus ventricosus</name>
    <name type="common">Orbweaver spider</name>
    <name type="synonym">Epeira ventricosa</name>
    <dbReference type="NCBI Taxonomy" id="182803"/>
    <lineage>
        <taxon>Eukaryota</taxon>
        <taxon>Metazoa</taxon>
        <taxon>Ecdysozoa</taxon>
        <taxon>Arthropoda</taxon>
        <taxon>Chelicerata</taxon>
        <taxon>Arachnida</taxon>
        <taxon>Araneae</taxon>
        <taxon>Araneomorphae</taxon>
        <taxon>Entelegynae</taxon>
        <taxon>Araneoidea</taxon>
        <taxon>Araneidae</taxon>
        <taxon>Araneus</taxon>
    </lineage>
</organism>
<evidence type="ECO:0000313" key="1">
    <source>
        <dbReference type="EMBL" id="GBN74443.1"/>
    </source>
</evidence>
<gene>
    <name evidence="1" type="ORF">AVEN_249814_1</name>
</gene>
<name>A0A4Y2RFG2_ARAVE</name>
<evidence type="ECO:0000313" key="2">
    <source>
        <dbReference type="Proteomes" id="UP000499080"/>
    </source>
</evidence>
<dbReference type="Proteomes" id="UP000499080">
    <property type="component" value="Unassembled WGS sequence"/>
</dbReference>
<dbReference type="AlphaFoldDB" id="A0A4Y2RFG2"/>
<accession>A0A4Y2RFG2</accession>
<proteinExistence type="predicted"/>
<sequence>MFVGPDFFARDIVKLEPRIDKCLNKLLFFKIVSQYKDGTCICVYPPLLNANFPKDDMQPSINRYDNVAIDVGRVGTPSNSLEITPTAVEKIEDLAPKQ</sequence>
<keyword evidence="2" id="KW-1185">Reference proteome</keyword>
<comment type="caution">
    <text evidence="1">The sequence shown here is derived from an EMBL/GenBank/DDBJ whole genome shotgun (WGS) entry which is preliminary data.</text>
</comment>